<keyword evidence="2" id="KW-0812">Transmembrane</keyword>
<feature type="region of interest" description="Disordered" evidence="1">
    <location>
        <begin position="283"/>
        <end position="337"/>
    </location>
</feature>
<sequence>MTDDQSTVSGLKHSLMKRHERDKVMVLDKLRQIPDIIKAWWRQEWQAIQQLRREDWRLAEAGQWPELLKVLLTIICQIGLLWLGYHYLLASRLDSWQHMQQRHQQLSEQWQALSQQSQDGSMAHPLSTLAPNESGGVSHHSTLNTDESLGMASAQVPQWTQLLEHHFNQAEIKLTAFSLAHPQRYADWQAQPFQLQLIGHYSDLAQSLGQLSAITPLLTWHDFTLQPALEDTNDSPELAHRPDLSMTIHGRLLLSTQEENDPSPQPHKQAEWHALEGKALTTHYQFPGDPNRSPMSPLETAKRVSPPTTPKTETTKTETRASPPPLGTDSPKAPPLTAPALKIAGVIQYQRQHRALVQTTDQPWLWVQPGDAVAGGYISNITMNELIWTESLKDETTQHHYDVKATGPQ</sequence>
<feature type="region of interest" description="Disordered" evidence="1">
    <location>
        <begin position="121"/>
        <end position="140"/>
    </location>
</feature>
<organism evidence="3 4">
    <name type="scientific">Terasakiispira papahanaumokuakeensis</name>
    <dbReference type="NCBI Taxonomy" id="197479"/>
    <lineage>
        <taxon>Bacteria</taxon>
        <taxon>Pseudomonadati</taxon>
        <taxon>Pseudomonadota</taxon>
        <taxon>Gammaproteobacteria</taxon>
        <taxon>Oceanospirillales</taxon>
        <taxon>Terasakiispira</taxon>
    </lineage>
</organism>
<gene>
    <name evidence="3" type="ORF">BFW38_12475</name>
</gene>
<dbReference type="Proteomes" id="UP000094291">
    <property type="component" value="Unassembled WGS sequence"/>
</dbReference>
<reference evidence="3 4" key="1">
    <citation type="submission" date="2016-08" db="EMBL/GenBank/DDBJ databases">
        <authorList>
            <person name="Seilhamer J.J."/>
        </authorList>
    </citation>
    <scope>NUCLEOTIDE SEQUENCE [LARGE SCALE GENOMIC DNA]</scope>
    <source>
        <strain evidence="3 4">PH27A</strain>
    </source>
</reference>
<dbReference type="AlphaFoldDB" id="A0A1E2VB82"/>
<dbReference type="EMBL" id="MDTQ01000001">
    <property type="protein sequence ID" value="ODC04224.1"/>
    <property type="molecule type" value="Genomic_DNA"/>
</dbReference>
<dbReference type="STRING" id="197479.BFW38_12475"/>
<dbReference type="InterPro" id="IPR014717">
    <property type="entry name" value="Transl_elong_EF1B/ribsomal_bS6"/>
</dbReference>
<comment type="caution">
    <text evidence="3">The sequence shown here is derived from an EMBL/GenBank/DDBJ whole genome shotgun (WGS) entry which is preliminary data.</text>
</comment>
<name>A0A1E2VB82_9GAMM</name>
<proteinExistence type="predicted"/>
<evidence type="ECO:0000256" key="1">
    <source>
        <dbReference type="SAM" id="MobiDB-lite"/>
    </source>
</evidence>
<keyword evidence="2" id="KW-1133">Transmembrane helix</keyword>
<evidence type="ECO:0000313" key="3">
    <source>
        <dbReference type="EMBL" id="ODC04224.1"/>
    </source>
</evidence>
<accession>A0A1E2VB82</accession>
<evidence type="ECO:0000313" key="4">
    <source>
        <dbReference type="Proteomes" id="UP000094291"/>
    </source>
</evidence>
<feature type="transmembrane region" description="Helical" evidence="2">
    <location>
        <begin position="67"/>
        <end position="89"/>
    </location>
</feature>
<protein>
    <submittedName>
        <fullName evidence="3">Uncharacterized protein</fullName>
    </submittedName>
</protein>
<dbReference type="RefSeq" id="WP_068999174.1">
    <property type="nucleotide sequence ID" value="NZ_MDTQ01000001.1"/>
</dbReference>
<feature type="compositionally biased region" description="Pro residues" evidence="1">
    <location>
        <begin position="322"/>
        <end position="337"/>
    </location>
</feature>
<dbReference type="Gene3D" id="3.30.70.60">
    <property type="match status" value="1"/>
</dbReference>
<keyword evidence="2" id="KW-0472">Membrane</keyword>
<evidence type="ECO:0000256" key="2">
    <source>
        <dbReference type="SAM" id="Phobius"/>
    </source>
</evidence>
<keyword evidence="4" id="KW-1185">Reference proteome</keyword>